<keyword evidence="4" id="KW-1185">Reference proteome</keyword>
<dbReference type="EMBL" id="JAFEUM010000002">
    <property type="protein sequence ID" value="MBM7035941.1"/>
    <property type="molecule type" value="Genomic_DNA"/>
</dbReference>
<dbReference type="InterPro" id="IPR006143">
    <property type="entry name" value="RND_pump_MFP"/>
</dbReference>
<reference evidence="3 4" key="1">
    <citation type="submission" date="2021-02" db="EMBL/GenBank/DDBJ databases">
        <authorList>
            <person name="Park J.-S."/>
        </authorList>
    </citation>
    <scope>NUCLEOTIDE SEQUENCE [LARGE SCALE GENOMIC DNA]</scope>
    <source>
        <strain evidence="3 4">188UL20-2</strain>
    </source>
</reference>
<name>A0ABS2HJE8_9VIBR</name>
<gene>
    <name evidence="3" type="ORF">JQC93_05920</name>
</gene>
<comment type="caution">
    <text evidence="3">The sequence shown here is derived from an EMBL/GenBank/DDBJ whole genome shotgun (WGS) entry which is preliminary data.</text>
</comment>
<dbReference type="Gene3D" id="2.40.50.100">
    <property type="match status" value="1"/>
</dbReference>
<evidence type="ECO:0000256" key="1">
    <source>
        <dbReference type="ARBA" id="ARBA00009477"/>
    </source>
</evidence>
<dbReference type="Gene3D" id="2.40.420.20">
    <property type="match status" value="1"/>
</dbReference>
<dbReference type="Gene3D" id="1.10.287.470">
    <property type="entry name" value="Helix hairpin bin"/>
    <property type="match status" value="1"/>
</dbReference>
<dbReference type="PANTHER" id="PTHR30469">
    <property type="entry name" value="MULTIDRUG RESISTANCE PROTEIN MDTA"/>
    <property type="match status" value="1"/>
</dbReference>
<feature type="coiled-coil region" evidence="2">
    <location>
        <begin position="95"/>
        <end position="146"/>
    </location>
</feature>
<comment type="similarity">
    <text evidence="1">Belongs to the membrane fusion protein (MFP) (TC 8.A.1) family.</text>
</comment>
<evidence type="ECO:0000313" key="4">
    <source>
        <dbReference type="Proteomes" id="UP000809621"/>
    </source>
</evidence>
<evidence type="ECO:0000313" key="3">
    <source>
        <dbReference type="EMBL" id="MBM7035941.1"/>
    </source>
</evidence>
<dbReference type="Proteomes" id="UP000809621">
    <property type="component" value="Unassembled WGS sequence"/>
</dbReference>
<protein>
    <submittedName>
        <fullName evidence="3">Efflux RND transporter periplasmic adaptor subunit</fullName>
    </submittedName>
</protein>
<dbReference type="PANTHER" id="PTHR30469:SF20">
    <property type="entry name" value="EFFLUX RND TRANSPORTER PERIPLASMIC ADAPTOR SUBUNIT"/>
    <property type="match status" value="1"/>
</dbReference>
<accession>A0ABS2HJE8</accession>
<dbReference type="Gene3D" id="2.40.30.170">
    <property type="match status" value="1"/>
</dbReference>
<dbReference type="NCBIfam" id="TIGR01730">
    <property type="entry name" value="RND_mfp"/>
    <property type="match status" value="1"/>
</dbReference>
<organism evidence="3 4">
    <name type="scientific">Vibrio ulleungensis</name>
    <dbReference type="NCBI Taxonomy" id="2807619"/>
    <lineage>
        <taxon>Bacteria</taxon>
        <taxon>Pseudomonadati</taxon>
        <taxon>Pseudomonadota</taxon>
        <taxon>Gammaproteobacteria</taxon>
        <taxon>Vibrionales</taxon>
        <taxon>Vibrionaceae</taxon>
        <taxon>Vibrio</taxon>
    </lineage>
</organism>
<sequence>MKKLAVILLPLLSVGCNPTSEQIKPAPLVVSTYNVDQAVSVKQSQFQGAATPYDLTKLSFRQSGKISQLLVKAGQQVEKGDVIATLDDVKQKQQVNDAEAKFELAQNQLLRSEQLKQKGMISAAEYEELTANYTLAKISLELANRELAFTELKSPFSGLVAEVPVKQYQVIQPGDVIASLYDGSRILVATTVPDSFVTWLQDQPKGELTADVEFSSNSGEYRATLKSYSGEPLETANSYVAQFELPQLDPPVLPGTSATIKVDANGDLAKSKIAVRIPTKLLVAGDAAEQFVVWKLEQGQTVKQPVQVGQINRNGAVINSGVELGDKLIATNLLKLEQGSELHIVEGIHQ</sequence>
<dbReference type="SUPFAM" id="SSF111369">
    <property type="entry name" value="HlyD-like secretion proteins"/>
    <property type="match status" value="1"/>
</dbReference>
<dbReference type="RefSeq" id="WP_205157559.1">
    <property type="nucleotide sequence ID" value="NZ_JAFEUM010000002.1"/>
</dbReference>
<proteinExistence type="inferred from homology"/>
<dbReference type="PROSITE" id="PS51257">
    <property type="entry name" value="PROKAR_LIPOPROTEIN"/>
    <property type="match status" value="1"/>
</dbReference>
<keyword evidence="2" id="KW-0175">Coiled coil</keyword>
<evidence type="ECO:0000256" key="2">
    <source>
        <dbReference type="SAM" id="Coils"/>
    </source>
</evidence>